<protein>
    <submittedName>
        <fullName evidence="10 11">Methyl-accepting chemotaxis protein</fullName>
    </submittedName>
</protein>
<reference evidence="10" key="1">
    <citation type="journal article" date="2015" name="Genome Announc.">
        <title>Complete Genome Sequence of the Bacteriochlorophyll b-Producing Photosynthetic Bacterium Blastochloris viridis.</title>
        <authorList>
            <person name="Tsukatani Y."/>
            <person name="Hirose Y."/>
            <person name="Harada J."/>
            <person name="Misawa N."/>
            <person name="Mori K."/>
            <person name="Inoue K."/>
            <person name="Tamiaki H."/>
        </authorList>
    </citation>
    <scope>NUCLEOTIDE SEQUENCE [LARGE SCALE GENOMIC DNA]</scope>
    <source>
        <strain evidence="10">DSM 133</strain>
    </source>
</reference>
<evidence type="ECO:0000256" key="2">
    <source>
        <dbReference type="ARBA" id="ARBA00022519"/>
    </source>
</evidence>
<accession>A0A0H5BFM1</accession>
<reference evidence="12" key="3">
    <citation type="journal article" date="2016" name="Genome Announc.">
        <title>Revised genome sequence of the purple photosynthetic bacterium Blastochloris viridis.</title>
        <authorList>
            <person name="Liu L.N."/>
            <person name="Faulkner M."/>
            <person name="Liu X."/>
            <person name="Huang F."/>
            <person name="Darby A.C."/>
            <person name="Hall N."/>
        </authorList>
    </citation>
    <scope>NUCLEOTIDE SEQUENCE [LARGE SCALE GENOMIC DNA]</scope>
    <source>
        <strain evidence="12">ATCC 19567 / DSM 133 / F</strain>
    </source>
</reference>
<dbReference type="PATRIC" id="fig|1079.6.peg.1398"/>
<dbReference type="GO" id="GO:0007165">
    <property type="term" value="P:signal transduction"/>
    <property type="evidence" value="ECO:0007669"/>
    <property type="project" value="UniProtKB-KW"/>
</dbReference>
<dbReference type="Pfam" id="PF00015">
    <property type="entry name" value="MCPsignal"/>
    <property type="match status" value="1"/>
</dbReference>
<feature type="domain" description="T-SNARE coiled-coil homology" evidence="8">
    <location>
        <begin position="566"/>
        <end position="628"/>
    </location>
</feature>
<keyword evidence="2" id="KW-1003">Cell membrane</keyword>
<dbReference type="PANTHER" id="PTHR32089">
    <property type="entry name" value="METHYL-ACCEPTING CHEMOTAXIS PROTEIN MCPB"/>
    <property type="match status" value="1"/>
</dbReference>
<evidence type="ECO:0000313" key="12">
    <source>
        <dbReference type="Proteomes" id="UP000065734"/>
    </source>
</evidence>
<feature type="domain" description="Methyl-accepting transducer" evidence="7">
    <location>
        <begin position="414"/>
        <end position="650"/>
    </location>
</feature>
<dbReference type="InterPro" id="IPR003660">
    <property type="entry name" value="HAMP_dom"/>
</dbReference>
<evidence type="ECO:0000256" key="4">
    <source>
        <dbReference type="ARBA" id="ARBA00029447"/>
    </source>
</evidence>
<dbReference type="Gene3D" id="6.10.340.10">
    <property type="match status" value="1"/>
</dbReference>
<keyword evidence="12" id="KW-1185">Reference proteome</keyword>
<proteinExistence type="inferred from homology"/>
<evidence type="ECO:0000259" key="9">
    <source>
        <dbReference type="PROSITE" id="PS50885"/>
    </source>
</evidence>
<dbReference type="PANTHER" id="PTHR32089:SF112">
    <property type="entry name" value="LYSOZYME-LIKE PROTEIN-RELATED"/>
    <property type="match status" value="1"/>
</dbReference>
<sequence length="670" mass="68977">MRVNLKIGQKLGVSAAIGMALVLTLVVVSRISLGKVDDATNSLERAAGLVDKLSDSKIDLRDMRALFYQANIATSVDGVDAAVGEFEKLAPLLSERVAMIAGASALDANRDRLARASTQVNAYLVGWREAVALQRQVVQTQRSFIDTVDTWLKDVAALKATASRMGADASGLVEGIDGHVTEARSGIWRFFATGDEQLKTQVHAGVDAGLRELRQLQAKYPSPQIEAAVSTLTGLAERHRAAFDAVSSAIRQRTAEVSKSAKLRVEATKLVDEALAAASSHAAALNGEVDAAVSSAGTSGIVLGALTVLVMAGSAVFGFVGVGSPIRRIAGVLEQLAAGNKTVAIPFIARGDEIGETARAAQVFKDNLVRMDEMAAEREEAEARADAEKKRAMHQLAASFEGAVGGIIGAVSSAATQLQGAAQTMSAAAEQTNRQSTAVASASEEASTNVQTVASAAEELSASVSEIGRRVSESARIAAEAAKDADATAGKVARLSQAAQKIGDIVGLISTIAGQTNLLALNATIEAARAGDAGRGFAVVASEVKSLADQTAKATAEISAQIEEIQSSTAESATAIGQITETIRRMNEIATTIASAVEQQGAATSEIARNVQQASSGTAEVSSNIVGVTRAASDSSAASSQVLAAAGSLASQSSVLQTEVAQFLRTVRQA</sequence>
<dbReference type="Pfam" id="PF00672">
    <property type="entry name" value="HAMP"/>
    <property type="match status" value="1"/>
</dbReference>
<keyword evidence="3 5" id="KW-0807">Transducer</keyword>
<evidence type="ECO:0000256" key="6">
    <source>
        <dbReference type="SAM" id="Phobius"/>
    </source>
</evidence>
<evidence type="ECO:0000259" key="8">
    <source>
        <dbReference type="PROSITE" id="PS50192"/>
    </source>
</evidence>
<dbReference type="EMBL" id="AP014854">
    <property type="protein sequence ID" value="BAS01003.1"/>
    <property type="molecule type" value="Genomic_DNA"/>
</dbReference>
<dbReference type="InterPro" id="IPR000727">
    <property type="entry name" value="T_SNARE_dom"/>
</dbReference>
<feature type="transmembrane region" description="Helical" evidence="6">
    <location>
        <begin position="12"/>
        <end position="33"/>
    </location>
</feature>
<dbReference type="KEGG" id="bvr:BVIR_1345"/>
<dbReference type="PROSITE" id="PS50885">
    <property type="entry name" value="HAMP"/>
    <property type="match status" value="1"/>
</dbReference>
<dbReference type="STRING" id="1079.BVIR_1345"/>
<dbReference type="SUPFAM" id="SSF58104">
    <property type="entry name" value="Methyl-accepting chemotaxis protein (MCP) signaling domain"/>
    <property type="match status" value="1"/>
</dbReference>
<dbReference type="CDD" id="cd06225">
    <property type="entry name" value="HAMP"/>
    <property type="match status" value="1"/>
</dbReference>
<dbReference type="InterPro" id="IPR004089">
    <property type="entry name" value="MCPsignal_dom"/>
</dbReference>
<gene>
    <name evidence="11" type="primary">mcp4_8</name>
    <name evidence="10" type="ORF">BV133_3409</name>
    <name evidence="11" type="ORF">BVIRIDIS_07900</name>
</gene>
<evidence type="ECO:0000259" key="7">
    <source>
        <dbReference type="PROSITE" id="PS50111"/>
    </source>
</evidence>
<comment type="similarity">
    <text evidence="4">Belongs to the methyl-accepting chemotaxis (MCP) protein family.</text>
</comment>
<dbReference type="PROSITE" id="PS50111">
    <property type="entry name" value="CHEMOTAXIS_TRANSDUC_2"/>
    <property type="match status" value="1"/>
</dbReference>
<keyword evidence="6" id="KW-0472">Membrane</keyword>
<dbReference type="SMART" id="SM00283">
    <property type="entry name" value="MA"/>
    <property type="match status" value="1"/>
</dbReference>
<evidence type="ECO:0000313" key="11">
    <source>
        <dbReference type="EMBL" id="CUU41794.1"/>
    </source>
</evidence>
<keyword evidence="2" id="KW-0997">Cell inner membrane</keyword>
<organism evidence="11 12">
    <name type="scientific">Blastochloris viridis</name>
    <name type="common">Rhodopseudomonas viridis</name>
    <dbReference type="NCBI Taxonomy" id="1079"/>
    <lineage>
        <taxon>Bacteria</taxon>
        <taxon>Pseudomonadati</taxon>
        <taxon>Pseudomonadota</taxon>
        <taxon>Alphaproteobacteria</taxon>
        <taxon>Hyphomicrobiales</taxon>
        <taxon>Blastochloridaceae</taxon>
        <taxon>Blastochloris</taxon>
    </lineage>
</organism>
<evidence type="ECO:0000313" key="10">
    <source>
        <dbReference type="EMBL" id="BAS01003.1"/>
    </source>
</evidence>
<evidence type="ECO:0000256" key="3">
    <source>
        <dbReference type="ARBA" id="ARBA00023224"/>
    </source>
</evidence>
<evidence type="ECO:0000256" key="5">
    <source>
        <dbReference type="PROSITE-ProRule" id="PRU00284"/>
    </source>
</evidence>
<dbReference type="PROSITE" id="PS50192">
    <property type="entry name" value="T_SNARE"/>
    <property type="match status" value="1"/>
</dbReference>
<reference evidence="11" key="2">
    <citation type="submission" date="2015-11" db="EMBL/GenBank/DDBJ databases">
        <authorList>
            <person name="Zhang Y."/>
            <person name="Guo Z."/>
        </authorList>
    </citation>
    <scope>NUCLEOTIDE SEQUENCE</scope>
    <source>
        <strain evidence="11">1</strain>
    </source>
</reference>
<dbReference type="EMBL" id="LN907867">
    <property type="protein sequence ID" value="CUU41794.1"/>
    <property type="molecule type" value="Genomic_DNA"/>
</dbReference>
<dbReference type="Proteomes" id="UP000065734">
    <property type="component" value="Chromosome I"/>
</dbReference>
<name>A0A0H5BFM1_BLAVI</name>
<dbReference type="AlphaFoldDB" id="A0A0H5BFM1"/>
<keyword evidence="6" id="KW-0812">Transmembrane</keyword>
<feature type="domain" description="HAMP" evidence="9">
    <location>
        <begin position="325"/>
        <end position="373"/>
    </location>
</feature>
<keyword evidence="6" id="KW-1133">Transmembrane helix</keyword>
<evidence type="ECO:0000256" key="1">
    <source>
        <dbReference type="ARBA" id="ARBA00004429"/>
    </source>
</evidence>
<dbReference type="Gene3D" id="1.10.287.950">
    <property type="entry name" value="Methyl-accepting chemotaxis protein"/>
    <property type="match status" value="1"/>
</dbReference>
<dbReference type="GO" id="GO:0005886">
    <property type="term" value="C:plasma membrane"/>
    <property type="evidence" value="ECO:0007669"/>
    <property type="project" value="UniProtKB-SubCell"/>
</dbReference>
<comment type="subcellular location">
    <subcellularLocation>
        <location evidence="1">Cell inner membrane</location>
        <topology evidence="1">Multi-pass membrane protein</topology>
    </subcellularLocation>
</comment>
<dbReference type="RefSeq" id="WP_055036967.1">
    <property type="nucleotide sequence ID" value="NZ_AP014854.2"/>
</dbReference>